<dbReference type="Proteomes" id="UP000325113">
    <property type="component" value="Unassembled WGS sequence"/>
</dbReference>
<protein>
    <recommendedName>
        <fullName evidence="4">SF3 helicase domain-containing protein</fullName>
    </recommendedName>
</protein>
<organism evidence="5 6">
    <name type="scientific">Cafeteria roenbergensis</name>
    <name type="common">Marine flagellate</name>
    <dbReference type="NCBI Taxonomy" id="33653"/>
    <lineage>
        <taxon>Eukaryota</taxon>
        <taxon>Sar</taxon>
        <taxon>Stramenopiles</taxon>
        <taxon>Bigyra</taxon>
        <taxon>Opalozoa</taxon>
        <taxon>Bicosoecida</taxon>
        <taxon>Cafeteriaceae</taxon>
        <taxon>Cafeteria</taxon>
    </lineage>
</organism>
<dbReference type="PROSITE" id="PS51206">
    <property type="entry name" value="SF3_HELICASE_1"/>
    <property type="match status" value="1"/>
</dbReference>
<dbReference type="PANTHER" id="PTHR35372:SF2">
    <property type="entry name" value="SF3 HELICASE DOMAIN-CONTAINING PROTEIN"/>
    <property type="match status" value="1"/>
</dbReference>
<gene>
    <name evidence="5" type="ORF">FNF31_06688</name>
</gene>
<evidence type="ECO:0000256" key="1">
    <source>
        <dbReference type="ARBA" id="ARBA00022741"/>
    </source>
</evidence>
<proteinExistence type="predicted"/>
<dbReference type="InterPro" id="IPR014015">
    <property type="entry name" value="Helicase_SF3_DNA-vir"/>
</dbReference>
<evidence type="ECO:0000313" key="5">
    <source>
        <dbReference type="EMBL" id="KAA0152114.1"/>
    </source>
</evidence>
<evidence type="ECO:0000259" key="4">
    <source>
        <dbReference type="PROSITE" id="PS51206"/>
    </source>
</evidence>
<dbReference type="Pfam" id="PF08706">
    <property type="entry name" value="D5_N"/>
    <property type="match status" value="1"/>
</dbReference>
<accession>A0A5A8CI01</accession>
<dbReference type="AlphaFoldDB" id="A0A5A8CI01"/>
<dbReference type="InterPro" id="IPR014818">
    <property type="entry name" value="Phage/plasmid_primase_P4_C"/>
</dbReference>
<dbReference type="EMBL" id="VLTM01000109">
    <property type="protein sequence ID" value="KAA0152114.1"/>
    <property type="molecule type" value="Genomic_DNA"/>
</dbReference>
<feature type="domain" description="SF3 helicase" evidence="4">
    <location>
        <begin position="481"/>
        <end position="655"/>
    </location>
</feature>
<dbReference type="InterPro" id="IPR051620">
    <property type="entry name" value="ORF904-like_C"/>
</dbReference>
<evidence type="ECO:0000256" key="2">
    <source>
        <dbReference type="ARBA" id="ARBA00022801"/>
    </source>
</evidence>
<dbReference type="GO" id="GO:0005524">
    <property type="term" value="F:ATP binding"/>
    <property type="evidence" value="ECO:0007669"/>
    <property type="project" value="UniProtKB-KW"/>
</dbReference>
<dbReference type="PANTHER" id="PTHR35372">
    <property type="entry name" value="ATP BINDING PROTEIN-RELATED"/>
    <property type="match status" value="1"/>
</dbReference>
<dbReference type="Pfam" id="PF08707">
    <property type="entry name" value="PriCT_2"/>
    <property type="match status" value="1"/>
</dbReference>
<dbReference type="GO" id="GO:0016817">
    <property type="term" value="F:hydrolase activity, acting on acid anhydrides"/>
    <property type="evidence" value="ECO:0007669"/>
    <property type="project" value="InterPro"/>
</dbReference>
<keyword evidence="2" id="KW-0378">Hydrolase</keyword>
<name>A0A5A8CI01_CAFRO</name>
<sequence length="796" mass="90216">MASNPDKTFLTQSMGDWKYRVFDSPDDVDGDAHLTEYIVENSPRRFYVDFEDYFEPGTFSPEDIARINETDGKTTTGELQIYREFPTLHDGIMELQDALQAETDMPFGIMTYIGVNIRDYAKGKDKKPMQKVSVHVIFYGVYFKDHASMEVFAKRTVQSKEFQEKYPANEPGLVIPRGKDFENEKEVVCEPEPVKKSRTATTSTGSLGLLEGLLNLLPDTYCVKYDQWFRIGCICASVSDGSDEGLAIWANKSRQAKGYERTEDDVYAEKWKDITPGKVNLGTLYKILSSSRVKKEAIRAVTLQHCGNHLSLGTEFHNMVEEWNDHNIAMCFKAHCKTQFKFSLVSGWWRLTDNNTWHNDGMAPHFIRTALLETLHPMFEQAIIEAKKDNNSELATILKAHRRNLGNNKMIKGIYEFLSEYLSDLDIDTKIDANPNLTAFDDCLYDCEADAFRPITADDYISTTCGYAFGEYKHSEETRAELLELLGGILGSSLDYFLLTQSAALCATKFMSDFYIWVGNGGNGKGVINEFLTLVFGKSAAPAPPGLFHKVLDSKNPELLKLRNKRYVSIPDSEPERDGTASRLGGLVKLLDSDEILVRDNYARSKDMVSMKATFVFNILCNDVPEVGTDGGIQRRMKVIPFPYKFVDEPTLPHEKPKDPTLKRRLSDNDKYKKEMFILLTEKYQELVSKRYTVAMPDSVMTATRDVEEENNPVKTWFLAKYDITGNDAHRVSIRDLHDAYGVDTGDRRTTNRQLSKVLSDMMLQKKKTKTCSVFVGIREKPAEPEVFGGAGGTLH</sequence>
<comment type="caution">
    <text evidence="5">The sequence shown here is derived from an EMBL/GenBank/DDBJ whole genome shotgun (WGS) entry which is preliminary data.</text>
</comment>
<evidence type="ECO:0000313" key="6">
    <source>
        <dbReference type="Proteomes" id="UP000325113"/>
    </source>
</evidence>
<reference evidence="5 6" key="1">
    <citation type="submission" date="2019-07" db="EMBL/GenBank/DDBJ databases">
        <title>Genomes of Cafeteria roenbergensis.</title>
        <authorList>
            <person name="Fischer M.G."/>
            <person name="Hackl T."/>
            <person name="Roman M."/>
        </authorList>
    </citation>
    <scope>NUCLEOTIDE SEQUENCE [LARGE SCALE GENOMIC DNA]</scope>
    <source>
        <strain evidence="5 6">Cflag</strain>
    </source>
</reference>
<dbReference type="InterPro" id="IPR014819">
    <property type="entry name" value="PriCT_2"/>
</dbReference>
<keyword evidence="3" id="KW-0067">ATP-binding</keyword>
<evidence type="ECO:0000256" key="3">
    <source>
        <dbReference type="ARBA" id="ARBA00022840"/>
    </source>
</evidence>
<keyword evidence="1" id="KW-0547">Nucleotide-binding</keyword>